<dbReference type="CDD" id="cd06529">
    <property type="entry name" value="S24_LexA-like"/>
    <property type="match status" value="1"/>
</dbReference>
<evidence type="ECO:0000313" key="7">
    <source>
        <dbReference type="Proteomes" id="UP000431684"/>
    </source>
</evidence>
<dbReference type="EMBL" id="WNWM01000001">
    <property type="protein sequence ID" value="MUI10927.1"/>
    <property type="molecule type" value="Genomic_DNA"/>
</dbReference>
<feature type="domain" description="Bacteriophage CI repressor N-terminal" evidence="5">
    <location>
        <begin position="10"/>
        <end position="72"/>
    </location>
</feature>
<gene>
    <name evidence="6" type="ORF">GJV26_00245</name>
</gene>
<dbReference type="InterPro" id="IPR036286">
    <property type="entry name" value="LexA/Signal_pep-like_sf"/>
</dbReference>
<sequence>MEHNKAFVEAIVNRMKTVLGVESDTDAAKILGGTRSMLSLWKNRGSVPFQQCIEMAEKHNISLDWLVLGRGSKEVATADAVQPISDLYVEVEHFDAATLYAENGKLTSWTLPRTWLEQQGLEAASTWVVRAAGDSMAPTITDGQLVIVDRRVKDVDGVYLVDTGKSTRFRRLQRMMDGSIRLLCDNPAYAPDTIPAGDVLAFDPVGYCHSVIKLLR</sequence>
<reference evidence="6 7" key="1">
    <citation type="submission" date="2019-11" db="EMBL/GenBank/DDBJ databases">
        <title>Draft Genome Sequences of Six Type Strains of the Genus Massilia.</title>
        <authorList>
            <person name="Miess H."/>
            <person name="Frediansyah A."/>
            <person name="Goeker M."/>
            <person name="Gross H."/>
        </authorList>
    </citation>
    <scope>NUCLEOTIDE SEQUENCE [LARGE SCALE GENOMIC DNA]</scope>
    <source>
        <strain evidence="6 7">DSM 17513</strain>
    </source>
</reference>
<dbReference type="PANTHER" id="PTHR40661">
    <property type="match status" value="1"/>
</dbReference>
<evidence type="ECO:0000256" key="2">
    <source>
        <dbReference type="ARBA" id="ARBA00023125"/>
    </source>
</evidence>
<dbReference type="SUPFAM" id="SSF51306">
    <property type="entry name" value="LexA/Signal peptidase"/>
    <property type="match status" value="1"/>
</dbReference>
<name>A0A6I3X3X7_9BURK</name>
<evidence type="ECO:0000256" key="1">
    <source>
        <dbReference type="ARBA" id="ARBA00023015"/>
    </source>
</evidence>
<proteinExistence type="predicted"/>
<dbReference type="OrthoDB" id="9021722at2"/>
<evidence type="ECO:0000259" key="4">
    <source>
        <dbReference type="Pfam" id="PF00717"/>
    </source>
</evidence>
<feature type="domain" description="Peptidase S24/S26A/S26B/S26C" evidence="4">
    <location>
        <begin position="109"/>
        <end position="196"/>
    </location>
</feature>
<keyword evidence="7" id="KW-1185">Reference proteome</keyword>
<dbReference type="InterPro" id="IPR010744">
    <property type="entry name" value="Phage_CI_N"/>
</dbReference>
<keyword evidence="2" id="KW-0238">DNA-binding</keyword>
<dbReference type="AlphaFoldDB" id="A0A6I3X3X7"/>
<dbReference type="RefSeq" id="WP_155706606.1">
    <property type="nucleotide sequence ID" value="NZ_BMWU01000049.1"/>
</dbReference>
<keyword evidence="1" id="KW-0805">Transcription regulation</keyword>
<dbReference type="Gene3D" id="1.10.260.40">
    <property type="entry name" value="lambda repressor-like DNA-binding domains"/>
    <property type="match status" value="1"/>
</dbReference>
<evidence type="ECO:0000259" key="5">
    <source>
        <dbReference type="Pfam" id="PF07022"/>
    </source>
</evidence>
<dbReference type="Proteomes" id="UP000431684">
    <property type="component" value="Unassembled WGS sequence"/>
</dbReference>
<dbReference type="InterPro" id="IPR015927">
    <property type="entry name" value="Peptidase_S24_S26A/B/C"/>
</dbReference>
<dbReference type="GO" id="GO:0003677">
    <property type="term" value="F:DNA binding"/>
    <property type="evidence" value="ECO:0007669"/>
    <property type="project" value="UniProtKB-KW"/>
</dbReference>
<comment type="caution">
    <text evidence="6">The sequence shown here is derived from an EMBL/GenBank/DDBJ whole genome shotgun (WGS) entry which is preliminary data.</text>
</comment>
<keyword evidence="3" id="KW-0804">Transcription</keyword>
<dbReference type="PANTHER" id="PTHR40661:SF3">
    <property type="entry name" value="FELS-1 PROPHAGE TRANSCRIPTIONAL REGULATOR"/>
    <property type="match status" value="1"/>
</dbReference>
<evidence type="ECO:0000256" key="3">
    <source>
        <dbReference type="ARBA" id="ARBA00023163"/>
    </source>
</evidence>
<dbReference type="Gene3D" id="2.10.109.10">
    <property type="entry name" value="Umud Fragment, subunit A"/>
    <property type="match status" value="1"/>
</dbReference>
<evidence type="ECO:0000313" key="6">
    <source>
        <dbReference type="EMBL" id="MUI10927.1"/>
    </source>
</evidence>
<dbReference type="GO" id="GO:0045892">
    <property type="term" value="P:negative regulation of DNA-templated transcription"/>
    <property type="evidence" value="ECO:0007669"/>
    <property type="project" value="InterPro"/>
</dbReference>
<accession>A0A6I3X3X7</accession>
<dbReference type="Pfam" id="PF00717">
    <property type="entry name" value="Peptidase_S24"/>
    <property type="match status" value="1"/>
</dbReference>
<dbReference type="InterPro" id="IPR010982">
    <property type="entry name" value="Lambda_DNA-bd_dom_sf"/>
</dbReference>
<dbReference type="Pfam" id="PF07022">
    <property type="entry name" value="Phage_CI_repr"/>
    <property type="match status" value="1"/>
</dbReference>
<protein>
    <submittedName>
        <fullName evidence="6">LexA family transcriptional regulator</fullName>
    </submittedName>
</protein>
<dbReference type="InterPro" id="IPR039418">
    <property type="entry name" value="LexA-like"/>
</dbReference>
<organism evidence="6 7">
    <name type="scientific">Pseudoduganella dura</name>
    <dbReference type="NCBI Taxonomy" id="321982"/>
    <lineage>
        <taxon>Bacteria</taxon>
        <taxon>Pseudomonadati</taxon>
        <taxon>Pseudomonadota</taxon>
        <taxon>Betaproteobacteria</taxon>
        <taxon>Burkholderiales</taxon>
        <taxon>Oxalobacteraceae</taxon>
        <taxon>Telluria group</taxon>
        <taxon>Pseudoduganella</taxon>
    </lineage>
</organism>